<dbReference type="Proteomes" id="UP001596250">
    <property type="component" value="Unassembled WGS sequence"/>
</dbReference>
<evidence type="ECO:0000259" key="3">
    <source>
        <dbReference type="PROSITE" id="PS50977"/>
    </source>
</evidence>
<dbReference type="Pfam" id="PF00440">
    <property type="entry name" value="TetR_N"/>
    <property type="match status" value="1"/>
</dbReference>
<sequence>MRNTGEKDRLILSGALRVFSEKGFHKARISDIAKAAGVADGTIYLYFKNKEDILVSLFRARLGELVGKFKESLKPDASAVEALKIICDLHFKEMESDPAFAVVTQIELRQSSMQLRKEIGIALKPYILLIEGILQKGIHQGHFHPHINIKLLRSLLFGALDEAVTSWLIGGQKYPLTALSEPTLRFFLNGLTASKEDAYEHCRAAQANV</sequence>
<dbReference type="InterPro" id="IPR001647">
    <property type="entry name" value="HTH_TetR"/>
</dbReference>
<feature type="DNA-binding region" description="H-T-H motif" evidence="2">
    <location>
        <begin position="28"/>
        <end position="47"/>
    </location>
</feature>
<dbReference type="EMBL" id="JBHSQV010000032">
    <property type="protein sequence ID" value="MFC5985838.1"/>
    <property type="molecule type" value="Genomic_DNA"/>
</dbReference>
<dbReference type="RefSeq" id="WP_379893065.1">
    <property type="nucleotide sequence ID" value="NZ_CBCSCT010000013.1"/>
</dbReference>
<evidence type="ECO:0000256" key="2">
    <source>
        <dbReference type="PROSITE-ProRule" id="PRU00335"/>
    </source>
</evidence>
<gene>
    <name evidence="4" type="ORF">ACFPXP_05265</name>
</gene>
<evidence type="ECO:0000313" key="4">
    <source>
        <dbReference type="EMBL" id="MFC5985838.1"/>
    </source>
</evidence>
<dbReference type="InterPro" id="IPR013570">
    <property type="entry name" value="Tscrpt_reg_YsiA_C"/>
</dbReference>
<comment type="caution">
    <text evidence="4">The sequence shown here is derived from an EMBL/GenBank/DDBJ whole genome shotgun (WGS) entry which is preliminary data.</text>
</comment>
<dbReference type="InterPro" id="IPR009057">
    <property type="entry name" value="Homeodomain-like_sf"/>
</dbReference>
<dbReference type="Gene3D" id="1.10.10.60">
    <property type="entry name" value="Homeodomain-like"/>
    <property type="match status" value="1"/>
</dbReference>
<proteinExistence type="predicted"/>
<keyword evidence="5" id="KW-1185">Reference proteome</keyword>
<dbReference type="InterPro" id="IPR036271">
    <property type="entry name" value="Tet_transcr_reg_TetR-rel_C_sf"/>
</dbReference>
<protein>
    <submittedName>
        <fullName evidence="4">TetR/AcrR family transcriptional regulator</fullName>
    </submittedName>
</protein>
<reference evidence="5" key="1">
    <citation type="journal article" date="2019" name="Int. J. Syst. Evol. Microbiol.">
        <title>The Global Catalogue of Microorganisms (GCM) 10K type strain sequencing project: providing services to taxonomists for standard genome sequencing and annotation.</title>
        <authorList>
            <consortium name="The Broad Institute Genomics Platform"/>
            <consortium name="The Broad Institute Genome Sequencing Center for Infectious Disease"/>
            <person name="Wu L."/>
            <person name="Ma J."/>
        </authorList>
    </citation>
    <scope>NUCLEOTIDE SEQUENCE [LARGE SCALE GENOMIC DNA]</scope>
    <source>
        <strain evidence="5">CCM 8749</strain>
    </source>
</reference>
<dbReference type="PRINTS" id="PR00455">
    <property type="entry name" value="HTHTETR"/>
</dbReference>
<evidence type="ECO:0000256" key="1">
    <source>
        <dbReference type="ARBA" id="ARBA00023125"/>
    </source>
</evidence>
<feature type="domain" description="HTH tetR-type" evidence="3">
    <location>
        <begin position="5"/>
        <end position="65"/>
    </location>
</feature>
<keyword evidence="1 2" id="KW-0238">DNA-binding</keyword>
<evidence type="ECO:0000313" key="5">
    <source>
        <dbReference type="Proteomes" id="UP001596250"/>
    </source>
</evidence>
<dbReference type="InterPro" id="IPR050109">
    <property type="entry name" value="HTH-type_TetR-like_transc_reg"/>
</dbReference>
<dbReference type="PANTHER" id="PTHR30055">
    <property type="entry name" value="HTH-TYPE TRANSCRIPTIONAL REGULATOR RUTR"/>
    <property type="match status" value="1"/>
</dbReference>
<dbReference type="SUPFAM" id="SSF46689">
    <property type="entry name" value="Homeodomain-like"/>
    <property type="match status" value="1"/>
</dbReference>
<dbReference type="Pfam" id="PF08359">
    <property type="entry name" value="TetR_C_4"/>
    <property type="match status" value="1"/>
</dbReference>
<name>A0ABW1ILB1_9BACL</name>
<dbReference type="PANTHER" id="PTHR30055:SF195">
    <property type="entry name" value="FATTY ACID METABOLISM REGULATOR PROTEIN"/>
    <property type="match status" value="1"/>
</dbReference>
<organism evidence="4 5">
    <name type="scientific">Marinicrinis lubricantis</name>
    <dbReference type="NCBI Taxonomy" id="2086470"/>
    <lineage>
        <taxon>Bacteria</taxon>
        <taxon>Bacillati</taxon>
        <taxon>Bacillota</taxon>
        <taxon>Bacilli</taxon>
        <taxon>Bacillales</taxon>
        <taxon>Paenibacillaceae</taxon>
    </lineage>
</organism>
<accession>A0ABW1ILB1</accession>
<dbReference type="SUPFAM" id="SSF48498">
    <property type="entry name" value="Tetracyclin repressor-like, C-terminal domain"/>
    <property type="match status" value="1"/>
</dbReference>
<dbReference type="PROSITE" id="PS50977">
    <property type="entry name" value="HTH_TETR_2"/>
    <property type="match status" value="1"/>
</dbReference>
<dbReference type="Gene3D" id="1.10.357.10">
    <property type="entry name" value="Tetracycline Repressor, domain 2"/>
    <property type="match status" value="1"/>
</dbReference>